<dbReference type="SUPFAM" id="SSF50118">
    <property type="entry name" value="Cell growth inhibitor/plasmid maintenance toxic component"/>
    <property type="match status" value="1"/>
</dbReference>
<proteinExistence type="predicted"/>
<dbReference type="EMBL" id="BAABIA010000005">
    <property type="protein sequence ID" value="GAA5142591.1"/>
    <property type="molecule type" value="Genomic_DNA"/>
</dbReference>
<dbReference type="InterPro" id="IPR011067">
    <property type="entry name" value="Plasmid_toxin/cell-grow_inhib"/>
</dbReference>
<dbReference type="PANTHER" id="PTHR33988">
    <property type="entry name" value="ENDORIBONUCLEASE MAZF-RELATED"/>
    <property type="match status" value="1"/>
</dbReference>
<organism evidence="1 2">
    <name type="scientific">Prosthecobacter algae</name>
    <dbReference type="NCBI Taxonomy" id="1144682"/>
    <lineage>
        <taxon>Bacteria</taxon>
        <taxon>Pseudomonadati</taxon>
        <taxon>Verrucomicrobiota</taxon>
        <taxon>Verrucomicrobiia</taxon>
        <taxon>Verrucomicrobiales</taxon>
        <taxon>Verrucomicrobiaceae</taxon>
        <taxon>Prosthecobacter</taxon>
    </lineage>
</organism>
<accession>A0ABP9P8X0</accession>
<sequence>MKTKGPPVPELGTLGWLVFDPQAGREQAGRRPAIVLSHTRYNEKTGLAIFCPITSKAKGYPFELAVPAGLPIGGLVLCDHIRSLDWKERKWQPICKVPLSFLHEVIARTMTLFEVPS</sequence>
<dbReference type="RefSeq" id="WP_345737071.1">
    <property type="nucleotide sequence ID" value="NZ_BAABIA010000005.1"/>
</dbReference>
<evidence type="ECO:0000313" key="1">
    <source>
        <dbReference type="EMBL" id="GAA5142591.1"/>
    </source>
</evidence>
<keyword evidence="2" id="KW-1185">Reference proteome</keyword>
<dbReference type="PANTHER" id="PTHR33988:SF3">
    <property type="entry name" value="ENDORIBONUCLEASE TOXIN CHPB-RELATED"/>
    <property type="match status" value="1"/>
</dbReference>
<protein>
    <submittedName>
        <fullName evidence="1">Endoribonuclease MazF</fullName>
    </submittedName>
</protein>
<evidence type="ECO:0000313" key="2">
    <source>
        <dbReference type="Proteomes" id="UP001499852"/>
    </source>
</evidence>
<reference evidence="2" key="1">
    <citation type="journal article" date="2019" name="Int. J. Syst. Evol. Microbiol.">
        <title>The Global Catalogue of Microorganisms (GCM) 10K type strain sequencing project: providing services to taxonomists for standard genome sequencing and annotation.</title>
        <authorList>
            <consortium name="The Broad Institute Genomics Platform"/>
            <consortium name="The Broad Institute Genome Sequencing Center for Infectious Disease"/>
            <person name="Wu L."/>
            <person name="Ma J."/>
        </authorList>
    </citation>
    <scope>NUCLEOTIDE SEQUENCE [LARGE SCALE GENOMIC DNA]</scope>
    <source>
        <strain evidence="2">JCM 18053</strain>
    </source>
</reference>
<dbReference type="InterPro" id="IPR003477">
    <property type="entry name" value="PemK-like"/>
</dbReference>
<dbReference type="Proteomes" id="UP001499852">
    <property type="component" value="Unassembled WGS sequence"/>
</dbReference>
<dbReference type="Gene3D" id="2.30.30.110">
    <property type="match status" value="1"/>
</dbReference>
<gene>
    <name evidence="1" type="primary">mazF</name>
    <name evidence="1" type="ORF">GCM10023213_28860</name>
</gene>
<dbReference type="Pfam" id="PF02452">
    <property type="entry name" value="PemK_toxin"/>
    <property type="match status" value="1"/>
</dbReference>
<name>A0ABP9P8X0_9BACT</name>
<comment type="caution">
    <text evidence="1">The sequence shown here is derived from an EMBL/GenBank/DDBJ whole genome shotgun (WGS) entry which is preliminary data.</text>
</comment>